<organism evidence="1 2">
    <name type="scientific">Gigaspora margarita</name>
    <dbReference type="NCBI Taxonomy" id="4874"/>
    <lineage>
        <taxon>Eukaryota</taxon>
        <taxon>Fungi</taxon>
        <taxon>Fungi incertae sedis</taxon>
        <taxon>Mucoromycota</taxon>
        <taxon>Glomeromycotina</taxon>
        <taxon>Glomeromycetes</taxon>
        <taxon>Diversisporales</taxon>
        <taxon>Gigasporaceae</taxon>
        <taxon>Gigaspora</taxon>
    </lineage>
</organism>
<accession>A0ABN7X597</accession>
<reference evidence="1 2" key="1">
    <citation type="submission" date="2021-06" db="EMBL/GenBank/DDBJ databases">
        <authorList>
            <person name="Kallberg Y."/>
            <person name="Tangrot J."/>
            <person name="Rosling A."/>
        </authorList>
    </citation>
    <scope>NUCLEOTIDE SEQUENCE [LARGE SCALE GENOMIC DNA]</scope>
    <source>
        <strain evidence="1 2">120-4 pot B 10/14</strain>
    </source>
</reference>
<comment type="caution">
    <text evidence="1">The sequence shown here is derived from an EMBL/GenBank/DDBJ whole genome shotgun (WGS) entry which is preliminary data.</text>
</comment>
<evidence type="ECO:0000313" key="1">
    <source>
        <dbReference type="EMBL" id="CAG8848070.1"/>
    </source>
</evidence>
<dbReference type="EMBL" id="CAJVQB010090485">
    <property type="protein sequence ID" value="CAG8848070.1"/>
    <property type="molecule type" value="Genomic_DNA"/>
</dbReference>
<dbReference type="Proteomes" id="UP000789901">
    <property type="component" value="Unassembled WGS sequence"/>
</dbReference>
<feature type="non-terminal residue" evidence="1">
    <location>
        <position position="1"/>
    </location>
</feature>
<gene>
    <name evidence="1" type="ORF">GMARGA_LOCUS38996</name>
</gene>
<proteinExistence type="predicted"/>
<protein>
    <submittedName>
        <fullName evidence="1">20114_t:CDS:1</fullName>
    </submittedName>
</protein>
<feature type="non-terminal residue" evidence="1">
    <location>
        <position position="42"/>
    </location>
</feature>
<name>A0ABN7X597_GIGMA</name>
<sequence length="42" mass="4862">LVIVLLNFIDSNKDFDSEELCIQILHVDISVFLNSFIDHIKT</sequence>
<evidence type="ECO:0000313" key="2">
    <source>
        <dbReference type="Proteomes" id="UP000789901"/>
    </source>
</evidence>
<keyword evidence="2" id="KW-1185">Reference proteome</keyword>